<sequence>MIAGDGPAPSLVLLLIEALPEEALTRAIAAGNEGLHGWDASRFLLADIYDAINLNTRATGNWKKSPPTIPHWPRPKPRQAREQAKRVTVADLHARFTAGPRG</sequence>
<comment type="caution">
    <text evidence="2">The sequence shown here is derived from an EMBL/GenBank/DDBJ whole genome shotgun (WGS) entry which is preliminary data.</text>
</comment>
<gene>
    <name evidence="2" type="ORF">ACFPET_12455</name>
</gene>
<accession>A0ABV8TYW9</accession>
<proteinExistence type="predicted"/>
<evidence type="ECO:0000313" key="3">
    <source>
        <dbReference type="Proteomes" id="UP001595823"/>
    </source>
</evidence>
<evidence type="ECO:0000256" key="1">
    <source>
        <dbReference type="SAM" id="MobiDB-lite"/>
    </source>
</evidence>
<dbReference type="EMBL" id="JBHSDK010000015">
    <property type="protein sequence ID" value="MFC4336016.1"/>
    <property type="molecule type" value="Genomic_DNA"/>
</dbReference>
<dbReference type="Proteomes" id="UP001595823">
    <property type="component" value="Unassembled WGS sequence"/>
</dbReference>
<evidence type="ECO:0000313" key="2">
    <source>
        <dbReference type="EMBL" id="MFC4336016.1"/>
    </source>
</evidence>
<feature type="region of interest" description="Disordered" evidence="1">
    <location>
        <begin position="60"/>
        <end position="87"/>
    </location>
</feature>
<keyword evidence="3" id="KW-1185">Reference proteome</keyword>
<reference evidence="3" key="1">
    <citation type="journal article" date="2019" name="Int. J. Syst. Evol. Microbiol.">
        <title>The Global Catalogue of Microorganisms (GCM) 10K type strain sequencing project: providing services to taxonomists for standard genome sequencing and annotation.</title>
        <authorList>
            <consortium name="The Broad Institute Genomics Platform"/>
            <consortium name="The Broad Institute Genome Sequencing Center for Infectious Disease"/>
            <person name="Wu L."/>
            <person name="Ma J."/>
        </authorList>
    </citation>
    <scope>NUCLEOTIDE SEQUENCE [LARGE SCALE GENOMIC DNA]</scope>
    <source>
        <strain evidence="3">IBRC-M 10908</strain>
    </source>
</reference>
<dbReference type="RefSeq" id="WP_380621435.1">
    <property type="nucleotide sequence ID" value="NZ_JBHSDK010000015.1"/>
</dbReference>
<organism evidence="2 3">
    <name type="scientific">Salininema proteolyticum</name>
    <dbReference type="NCBI Taxonomy" id="1607685"/>
    <lineage>
        <taxon>Bacteria</taxon>
        <taxon>Bacillati</taxon>
        <taxon>Actinomycetota</taxon>
        <taxon>Actinomycetes</taxon>
        <taxon>Glycomycetales</taxon>
        <taxon>Glycomycetaceae</taxon>
        <taxon>Salininema</taxon>
    </lineage>
</organism>
<name>A0ABV8TYW9_9ACTN</name>
<protein>
    <submittedName>
        <fullName evidence="2">Uncharacterized protein</fullName>
    </submittedName>
</protein>